<accession>A0AAN7YCP2</accession>
<keyword evidence="3" id="KW-1185">Reference proteome</keyword>
<feature type="compositionally biased region" description="Basic residues" evidence="1">
    <location>
        <begin position="1"/>
        <end position="10"/>
    </location>
</feature>
<dbReference type="EMBL" id="JAULUE010002069">
    <property type="protein sequence ID" value="KAK5874837.1"/>
    <property type="molecule type" value="Genomic_DNA"/>
</dbReference>
<protein>
    <submittedName>
        <fullName evidence="2">Uncharacterized protein</fullName>
    </submittedName>
</protein>
<dbReference type="Proteomes" id="UP001335648">
    <property type="component" value="Unassembled WGS sequence"/>
</dbReference>
<evidence type="ECO:0000256" key="1">
    <source>
        <dbReference type="SAM" id="MobiDB-lite"/>
    </source>
</evidence>
<dbReference type="AlphaFoldDB" id="A0AAN7YCP2"/>
<reference evidence="2 3" key="1">
    <citation type="journal article" date="2023" name="Mol. Biol. Evol.">
        <title>Genomics of Secondarily Temperate Adaptation in the Only Non-Antarctic Icefish.</title>
        <authorList>
            <person name="Rivera-Colon A.G."/>
            <person name="Rayamajhi N."/>
            <person name="Minhas B.F."/>
            <person name="Madrigal G."/>
            <person name="Bilyk K.T."/>
            <person name="Yoon V."/>
            <person name="Hune M."/>
            <person name="Gregory S."/>
            <person name="Cheng C.H.C."/>
            <person name="Catchen J.M."/>
        </authorList>
    </citation>
    <scope>NUCLEOTIDE SEQUENCE [LARGE SCALE GENOMIC DNA]</scope>
    <source>
        <strain evidence="2">JC2023a</strain>
    </source>
</reference>
<comment type="caution">
    <text evidence="2">The sequence shown here is derived from an EMBL/GenBank/DDBJ whole genome shotgun (WGS) entry which is preliminary data.</text>
</comment>
<proteinExistence type="predicted"/>
<sequence>MSVRGKRHYRPQREISVASVGRESCVEKQQPKGRRSSTSQQRHGDAEGQRDGALNPPTVQPGAFPRV</sequence>
<organism evidence="2 3">
    <name type="scientific">Champsocephalus esox</name>
    <name type="common">pike icefish</name>
    <dbReference type="NCBI Taxonomy" id="159716"/>
    <lineage>
        <taxon>Eukaryota</taxon>
        <taxon>Metazoa</taxon>
        <taxon>Chordata</taxon>
        <taxon>Craniata</taxon>
        <taxon>Vertebrata</taxon>
        <taxon>Euteleostomi</taxon>
        <taxon>Actinopterygii</taxon>
        <taxon>Neopterygii</taxon>
        <taxon>Teleostei</taxon>
        <taxon>Neoteleostei</taxon>
        <taxon>Acanthomorphata</taxon>
        <taxon>Eupercaria</taxon>
        <taxon>Perciformes</taxon>
        <taxon>Notothenioidei</taxon>
        <taxon>Channichthyidae</taxon>
        <taxon>Champsocephalus</taxon>
    </lineage>
</organism>
<gene>
    <name evidence="2" type="ORF">CesoFtcFv8_027386</name>
</gene>
<evidence type="ECO:0000313" key="3">
    <source>
        <dbReference type="Proteomes" id="UP001335648"/>
    </source>
</evidence>
<feature type="region of interest" description="Disordered" evidence="1">
    <location>
        <begin position="1"/>
        <end position="67"/>
    </location>
</feature>
<name>A0AAN7YCP2_9TELE</name>
<evidence type="ECO:0000313" key="2">
    <source>
        <dbReference type="EMBL" id="KAK5874837.1"/>
    </source>
</evidence>